<evidence type="ECO:0000313" key="4">
    <source>
        <dbReference type="EMBL" id="KAA0202914.1"/>
    </source>
</evidence>
<name>A0A6A0HCC0_HYAAZ</name>
<dbReference type="EMBL" id="JQDR03002766">
    <property type="protein sequence ID" value="KAA0202914.1"/>
    <property type="molecule type" value="Genomic_DNA"/>
</dbReference>
<accession>A0A6A0HCC0</accession>
<reference evidence="4" key="1">
    <citation type="submission" date="2014-08" db="EMBL/GenBank/DDBJ databases">
        <authorList>
            <person name="Murali S."/>
            <person name="Richards S."/>
            <person name="Bandaranaike D."/>
            <person name="Bellair M."/>
            <person name="Blankenburg K."/>
            <person name="Chao H."/>
            <person name="Dinh H."/>
            <person name="Doddapaneni H."/>
            <person name="Dugan-Rocha S."/>
            <person name="Elkadiri S."/>
            <person name="Gnanaolivu R."/>
            <person name="Hughes D."/>
            <person name="Lee S."/>
            <person name="Li M."/>
            <person name="Ming W."/>
            <person name="Munidasa M."/>
            <person name="Muniz J."/>
            <person name="Nguyen L."/>
            <person name="Osuji N."/>
            <person name="Pu L.-L."/>
            <person name="Puazo M."/>
            <person name="Skinner E."/>
            <person name="Qu C."/>
            <person name="Quiroz J."/>
            <person name="Raj R."/>
            <person name="Weissenberger G."/>
            <person name="Xin Y."/>
            <person name="Zou X."/>
            <person name="Han Y."/>
            <person name="Worley K."/>
            <person name="Muzny D."/>
            <person name="Gibbs R."/>
        </authorList>
    </citation>
    <scope>NUCLEOTIDE SEQUENCE</scope>
    <source>
        <strain evidence="4">HAZT.00-mixed</strain>
        <tissue evidence="4">Whole organism</tissue>
    </source>
</reference>
<reference evidence="4" key="3">
    <citation type="submission" date="2019-06" db="EMBL/GenBank/DDBJ databases">
        <authorList>
            <person name="Poynton C."/>
            <person name="Hasenbein S."/>
            <person name="Benoit J.B."/>
            <person name="Sepulveda M.S."/>
            <person name="Poelchau M.F."/>
            <person name="Murali S.C."/>
            <person name="Chen S."/>
            <person name="Glastad K.M."/>
            <person name="Werren J.H."/>
            <person name="Vineis J.H."/>
            <person name="Bowen J.L."/>
            <person name="Friedrich M."/>
            <person name="Jones J."/>
            <person name="Robertson H.M."/>
            <person name="Feyereisen R."/>
            <person name="Mechler-Hickson A."/>
            <person name="Mathers N."/>
            <person name="Lee C.E."/>
            <person name="Colbourne J.K."/>
            <person name="Biales A."/>
            <person name="Johnston J.S."/>
            <person name="Wellborn G.A."/>
            <person name="Rosendale A.J."/>
            <person name="Cridge A.G."/>
            <person name="Munoz-Torres M.C."/>
            <person name="Bain P.A."/>
            <person name="Manny A.R."/>
            <person name="Major K.M."/>
            <person name="Lambert F.N."/>
            <person name="Vulpe C.D."/>
            <person name="Tuck P."/>
            <person name="Blalock B.J."/>
            <person name="Lin Y.-Y."/>
            <person name="Smith M.E."/>
            <person name="Ochoa-Acuna H."/>
            <person name="Chen M.-J.M."/>
            <person name="Childers C.P."/>
            <person name="Qu J."/>
            <person name="Dugan S."/>
            <person name="Lee S.L."/>
            <person name="Chao H."/>
            <person name="Dinh H."/>
            <person name="Han Y."/>
            <person name="Doddapaneni H."/>
            <person name="Worley K.C."/>
            <person name="Muzny D.M."/>
            <person name="Gibbs R.A."/>
            <person name="Richards S."/>
        </authorList>
    </citation>
    <scope>NUCLEOTIDE SEQUENCE</scope>
    <source>
        <strain evidence="4">HAZT.00-mixed</strain>
        <tissue evidence="4">Whole organism</tissue>
    </source>
</reference>
<dbReference type="SUPFAM" id="SSF53098">
    <property type="entry name" value="Ribonuclease H-like"/>
    <property type="match status" value="1"/>
</dbReference>
<feature type="region of interest" description="Disordered" evidence="2">
    <location>
        <begin position="303"/>
        <end position="345"/>
    </location>
</feature>
<dbReference type="GO" id="GO:0015074">
    <property type="term" value="P:DNA integration"/>
    <property type="evidence" value="ECO:0007669"/>
    <property type="project" value="InterPro"/>
</dbReference>
<dbReference type="PANTHER" id="PTHR37984">
    <property type="entry name" value="PROTEIN CBG26694"/>
    <property type="match status" value="1"/>
</dbReference>
<dbReference type="Gene3D" id="3.30.420.10">
    <property type="entry name" value="Ribonuclease H-like superfamily/Ribonuclease H"/>
    <property type="match status" value="1"/>
</dbReference>
<dbReference type="GO" id="GO:0003676">
    <property type="term" value="F:nucleic acid binding"/>
    <property type="evidence" value="ECO:0007669"/>
    <property type="project" value="InterPro"/>
</dbReference>
<dbReference type="PROSITE" id="PS50994">
    <property type="entry name" value="INTEGRASE"/>
    <property type="match status" value="1"/>
</dbReference>
<evidence type="ECO:0000256" key="2">
    <source>
        <dbReference type="SAM" id="MobiDB-lite"/>
    </source>
</evidence>
<dbReference type="InterPro" id="IPR012337">
    <property type="entry name" value="RNaseH-like_sf"/>
</dbReference>
<dbReference type="GO" id="GO:0003964">
    <property type="term" value="F:RNA-directed DNA polymerase activity"/>
    <property type="evidence" value="ECO:0007669"/>
    <property type="project" value="UniProtKB-EC"/>
</dbReference>
<dbReference type="InterPro" id="IPR041588">
    <property type="entry name" value="Integrase_H2C2"/>
</dbReference>
<dbReference type="InterPro" id="IPR050951">
    <property type="entry name" value="Retrovirus_Pol_polyprotein"/>
</dbReference>
<dbReference type="Gene3D" id="1.10.340.70">
    <property type="match status" value="1"/>
</dbReference>
<reference evidence="4" key="2">
    <citation type="journal article" date="2018" name="Environ. Sci. Technol.">
        <title>The Toxicogenome of Hyalella azteca: A Model for Sediment Ecotoxicology and Evolutionary Toxicology.</title>
        <authorList>
            <person name="Poynton H.C."/>
            <person name="Hasenbein S."/>
            <person name="Benoit J.B."/>
            <person name="Sepulveda M.S."/>
            <person name="Poelchau M.F."/>
            <person name="Hughes D.S.T."/>
            <person name="Murali S.C."/>
            <person name="Chen S."/>
            <person name="Glastad K.M."/>
            <person name="Goodisman M.A.D."/>
            <person name="Werren J.H."/>
            <person name="Vineis J.H."/>
            <person name="Bowen J.L."/>
            <person name="Friedrich M."/>
            <person name="Jones J."/>
            <person name="Robertson H.M."/>
            <person name="Feyereisen R."/>
            <person name="Mechler-Hickson A."/>
            <person name="Mathers N."/>
            <person name="Lee C.E."/>
            <person name="Colbourne J.K."/>
            <person name="Biales A."/>
            <person name="Johnston J.S."/>
            <person name="Wellborn G.A."/>
            <person name="Rosendale A.J."/>
            <person name="Cridge A.G."/>
            <person name="Munoz-Torres M.C."/>
            <person name="Bain P.A."/>
            <person name="Manny A.R."/>
            <person name="Major K.M."/>
            <person name="Lambert F.N."/>
            <person name="Vulpe C.D."/>
            <person name="Tuck P."/>
            <person name="Blalock B.J."/>
            <person name="Lin Y.Y."/>
            <person name="Smith M.E."/>
            <person name="Ochoa-Acuna H."/>
            <person name="Chen M.M."/>
            <person name="Childers C.P."/>
            <person name="Qu J."/>
            <person name="Dugan S."/>
            <person name="Lee S.L."/>
            <person name="Chao H."/>
            <person name="Dinh H."/>
            <person name="Han Y."/>
            <person name="Doddapaneni H."/>
            <person name="Worley K.C."/>
            <person name="Muzny D.M."/>
            <person name="Gibbs R.A."/>
            <person name="Richards S."/>
        </authorList>
    </citation>
    <scope>NUCLEOTIDE SEQUENCE</scope>
    <source>
        <strain evidence="4">HAZT.00-mixed</strain>
        <tissue evidence="4">Whole organism</tissue>
    </source>
</reference>
<evidence type="ECO:0000256" key="1">
    <source>
        <dbReference type="ARBA" id="ARBA00012493"/>
    </source>
</evidence>
<dbReference type="EC" id="2.7.7.49" evidence="1"/>
<comment type="caution">
    <text evidence="4">The sequence shown here is derived from an EMBL/GenBank/DDBJ whole genome shotgun (WGS) entry which is preliminary data.</text>
</comment>
<dbReference type="FunFam" id="3.30.420.10:FF:000063">
    <property type="entry name" value="Retrovirus-related Pol polyprotein from transposon 297-like Protein"/>
    <property type="match status" value="1"/>
</dbReference>
<dbReference type="InterPro" id="IPR001584">
    <property type="entry name" value="Integrase_cat-core"/>
</dbReference>
<protein>
    <recommendedName>
        <fullName evidence="1">RNA-directed DNA polymerase</fullName>
        <ecNumber evidence="1">2.7.7.49</ecNumber>
    </recommendedName>
</protein>
<organism evidence="4">
    <name type="scientific">Hyalella azteca</name>
    <name type="common">Amphipod</name>
    <dbReference type="NCBI Taxonomy" id="294128"/>
    <lineage>
        <taxon>Eukaryota</taxon>
        <taxon>Metazoa</taxon>
        <taxon>Ecdysozoa</taxon>
        <taxon>Arthropoda</taxon>
        <taxon>Crustacea</taxon>
        <taxon>Multicrustacea</taxon>
        <taxon>Malacostraca</taxon>
        <taxon>Eumalacostraca</taxon>
        <taxon>Peracarida</taxon>
        <taxon>Amphipoda</taxon>
        <taxon>Senticaudata</taxon>
        <taxon>Talitrida</taxon>
        <taxon>Talitroidea</taxon>
        <taxon>Hyalellidae</taxon>
        <taxon>Hyalella</taxon>
    </lineage>
</organism>
<dbReference type="PANTHER" id="PTHR37984:SF9">
    <property type="entry name" value="INTEGRASE CATALYTIC DOMAIN-CONTAINING PROTEIN"/>
    <property type="match status" value="1"/>
</dbReference>
<dbReference type="Pfam" id="PF00665">
    <property type="entry name" value="rve"/>
    <property type="match status" value="1"/>
</dbReference>
<dbReference type="Pfam" id="PF17921">
    <property type="entry name" value="Integrase_H2C2"/>
    <property type="match status" value="1"/>
</dbReference>
<dbReference type="AlphaFoldDB" id="A0A6A0HCC0"/>
<dbReference type="InterPro" id="IPR036397">
    <property type="entry name" value="RNaseH_sf"/>
</dbReference>
<feature type="non-terminal residue" evidence="4">
    <location>
        <position position="370"/>
    </location>
</feature>
<gene>
    <name evidence="4" type="ORF">HAZT_HAZT001096</name>
</gene>
<feature type="domain" description="Integrase catalytic" evidence="3">
    <location>
        <begin position="69"/>
        <end position="225"/>
    </location>
</feature>
<sequence length="370" mass="41452">MSAVVDEREILKRVHDDGHLSLHKCRRRVESSVWWPNVAKDLTNFIERCVFCQIHRRKNHKEPIRASLLPERPWQKVGLDLFHLGNRTYLIIVDYFSRWFETVQLHHADSTAVVDGLKSVFAAYGIPEHIRSDGGPQFTSSSFRKFVGRYCITHTVSDPFRPQANGCAERAVQVAKRLLRTDDPFASLLAYRNTPLDVTGCSPAQLLMGRRTRSTLPVLSAELAPNWPDFSRVRDRDSTAKVKSEESFKRQHGARPLTELRDGQSVRIKLPGDKAWSDSTSVASRLGKNSYLVRNREFLQTVPDDVPATEEPREQTARGGECPVAPERGESAAVEPLPPAPAVAPAVAPQQNIPVACGTNLDGGDFMRKT</sequence>
<dbReference type="Proteomes" id="UP000711488">
    <property type="component" value="Unassembled WGS sequence"/>
</dbReference>
<proteinExistence type="predicted"/>
<evidence type="ECO:0000259" key="3">
    <source>
        <dbReference type="PROSITE" id="PS50994"/>
    </source>
</evidence>